<accession>A0ABR4WAU2</accession>
<gene>
    <name evidence="2" type="ORF">T9A_02559</name>
</gene>
<sequence>MITYLYWFLVAVLVIGALFGIGVRLGKWKPALIIAAVIWLVATLAYYFWLEQIFVKRFGGTMNIKVPEEQYHIGATWKGDNLWIQNYNPETNECIFQEYSRGNMLEGKVVLKNCDPLQGTGMVLPKDPALK</sequence>
<reference evidence="2 3" key="1">
    <citation type="submission" date="2012-09" db="EMBL/GenBank/DDBJ databases">
        <title>Genome Sequence of alkane-degrading Bacterium Alcanivorax jadensis T9.</title>
        <authorList>
            <person name="Lai Q."/>
            <person name="Shao Z."/>
        </authorList>
    </citation>
    <scope>NUCLEOTIDE SEQUENCE [LARGE SCALE GENOMIC DNA]</scope>
    <source>
        <strain evidence="2 3">T9</strain>
    </source>
</reference>
<keyword evidence="1" id="KW-1133">Transmembrane helix</keyword>
<keyword evidence="1" id="KW-0472">Membrane</keyword>
<proteinExistence type="predicted"/>
<comment type="caution">
    <text evidence="2">The sequence shown here is derived from an EMBL/GenBank/DDBJ whole genome shotgun (WGS) entry which is preliminary data.</text>
</comment>
<protein>
    <recommendedName>
        <fullName evidence="4">NfeD-like C-terminal domain-containing protein</fullName>
    </recommendedName>
</protein>
<name>A0ABR4WAU2_9GAMM</name>
<feature type="transmembrane region" description="Helical" evidence="1">
    <location>
        <begin position="32"/>
        <end position="49"/>
    </location>
</feature>
<evidence type="ECO:0008006" key="4">
    <source>
        <dbReference type="Google" id="ProtNLM"/>
    </source>
</evidence>
<evidence type="ECO:0000313" key="3">
    <source>
        <dbReference type="Proteomes" id="UP000029443"/>
    </source>
</evidence>
<keyword evidence="1" id="KW-0812">Transmembrane</keyword>
<keyword evidence="3" id="KW-1185">Reference proteome</keyword>
<feature type="transmembrane region" description="Helical" evidence="1">
    <location>
        <begin position="6"/>
        <end position="25"/>
    </location>
</feature>
<dbReference type="RefSeq" id="WP_035249126.1">
    <property type="nucleotide sequence ID" value="NZ_ARXU01000011.1"/>
</dbReference>
<evidence type="ECO:0000256" key="1">
    <source>
        <dbReference type="SAM" id="Phobius"/>
    </source>
</evidence>
<dbReference type="EMBL" id="ARXU01000011">
    <property type="protein sequence ID" value="KGD60382.1"/>
    <property type="molecule type" value="Genomic_DNA"/>
</dbReference>
<organism evidence="2 3">
    <name type="scientific">Alcanivorax jadensis T9</name>
    <dbReference type="NCBI Taxonomy" id="1177181"/>
    <lineage>
        <taxon>Bacteria</taxon>
        <taxon>Pseudomonadati</taxon>
        <taxon>Pseudomonadota</taxon>
        <taxon>Gammaproteobacteria</taxon>
        <taxon>Oceanospirillales</taxon>
        <taxon>Alcanivoracaceae</taxon>
        <taxon>Alcanivorax</taxon>
    </lineage>
</organism>
<evidence type="ECO:0000313" key="2">
    <source>
        <dbReference type="EMBL" id="KGD60382.1"/>
    </source>
</evidence>
<dbReference type="Proteomes" id="UP000029443">
    <property type="component" value="Unassembled WGS sequence"/>
</dbReference>